<evidence type="ECO:0000313" key="1">
    <source>
        <dbReference type="EMBL" id="CDW46897.1"/>
    </source>
</evidence>
<dbReference type="EMBL" id="HACA01029536">
    <property type="protein sequence ID" value="CDW46897.1"/>
    <property type="molecule type" value="Transcribed_RNA"/>
</dbReference>
<accession>A0A0K2V9S4</accession>
<proteinExistence type="predicted"/>
<reference evidence="1" key="1">
    <citation type="submission" date="2014-05" db="EMBL/GenBank/DDBJ databases">
        <authorList>
            <person name="Chronopoulou M."/>
        </authorList>
    </citation>
    <scope>NUCLEOTIDE SEQUENCE</scope>
    <source>
        <tissue evidence="1">Whole organism</tissue>
    </source>
</reference>
<name>A0A0K2V9S4_LEPSM</name>
<organism evidence="1">
    <name type="scientific">Lepeophtheirus salmonis</name>
    <name type="common">Salmon louse</name>
    <name type="synonym">Caligus salmonis</name>
    <dbReference type="NCBI Taxonomy" id="72036"/>
    <lineage>
        <taxon>Eukaryota</taxon>
        <taxon>Metazoa</taxon>
        <taxon>Ecdysozoa</taxon>
        <taxon>Arthropoda</taxon>
        <taxon>Crustacea</taxon>
        <taxon>Multicrustacea</taxon>
        <taxon>Hexanauplia</taxon>
        <taxon>Copepoda</taxon>
        <taxon>Siphonostomatoida</taxon>
        <taxon>Caligidae</taxon>
        <taxon>Lepeophtheirus</taxon>
    </lineage>
</organism>
<dbReference type="AlphaFoldDB" id="A0A0K2V9S4"/>
<feature type="non-terminal residue" evidence="1">
    <location>
        <position position="1"/>
    </location>
</feature>
<protein>
    <submittedName>
        <fullName evidence="1">Uncharacterized protein</fullName>
    </submittedName>
</protein>
<sequence>SMMISGRPARREKTRNLIDEVRLILFGLRRCSRLAADEEEEEEKNI</sequence>